<dbReference type="InterPro" id="IPR036812">
    <property type="entry name" value="NAD(P)_OxRdtase_dom_sf"/>
</dbReference>
<name>A0A1M6WQC5_9FIRM</name>
<evidence type="ECO:0000313" key="9">
    <source>
        <dbReference type="Proteomes" id="UP000183975"/>
    </source>
</evidence>
<evidence type="ECO:0000256" key="4">
    <source>
        <dbReference type="PIRSR" id="PIRSR000097-1"/>
    </source>
</evidence>
<proteinExistence type="inferred from homology"/>
<feature type="binding site" evidence="5">
    <location>
        <position position="106"/>
    </location>
    <ligand>
        <name>substrate</name>
    </ligand>
</feature>
<dbReference type="PROSITE" id="PS00798">
    <property type="entry name" value="ALDOKETO_REDUCTASE_1"/>
    <property type="match status" value="1"/>
</dbReference>
<evidence type="ECO:0000259" key="7">
    <source>
        <dbReference type="Pfam" id="PF00248"/>
    </source>
</evidence>
<dbReference type="Pfam" id="PF00248">
    <property type="entry name" value="Aldo_ket_red"/>
    <property type="match status" value="1"/>
</dbReference>
<sequence length="276" mass="31342">MEYFTLYNGVKIPKVGFGTYKVIDQSAQGIVETALSVGYRHLDTARMYMNEKEVGAGIAASGVARKDIFLTTKVWRDDLSYDDTMASVENSLKDLGTDYLDLCLLHWPMPETDREKWQEKDLSAWRALEKLYKENVIRAIGVSNFLPHHLMPLMKEAEVTPMVNQLEYHPGYCQAHAVHYSQQQGLLVEAWSPLGRTRVLEDALVLELAEKYGKTPAQICLRFALDNHVLPLPKSSSAERMKANLDIFDFTISPEDMSRLMCMPQTGWGGHHPDTF</sequence>
<comment type="similarity">
    <text evidence="1">Belongs to the aldo/keto reductase family.</text>
</comment>
<dbReference type="Proteomes" id="UP000183975">
    <property type="component" value="Unassembled WGS sequence"/>
</dbReference>
<dbReference type="PANTHER" id="PTHR43827:SF3">
    <property type="entry name" value="NADP-DEPENDENT OXIDOREDUCTASE DOMAIN-CONTAINING PROTEIN"/>
    <property type="match status" value="1"/>
</dbReference>
<gene>
    <name evidence="8" type="ORF">SAMN02745138_02636</name>
</gene>
<keyword evidence="2" id="KW-0521">NADP</keyword>
<dbReference type="RefSeq" id="WP_072852508.1">
    <property type="nucleotide sequence ID" value="NZ_FRAH01000056.1"/>
</dbReference>
<dbReference type="InterPro" id="IPR020471">
    <property type="entry name" value="AKR"/>
</dbReference>
<dbReference type="GO" id="GO:0016616">
    <property type="term" value="F:oxidoreductase activity, acting on the CH-OH group of donors, NAD or NADP as acceptor"/>
    <property type="evidence" value="ECO:0007669"/>
    <property type="project" value="UniProtKB-ARBA"/>
</dbReference>
<dbReference type="PIRSF" id="PIRSF000097">
    <property type="entry name" value="AKR"/>
    <property type="match status" value="1"/>
</dbReference>
<organism evidence="8 9">
    <name type="scientific">Anaerotignum lactatifermentans DSM 14214</name>
    <dbReference type="NCBI Taxonomy" id="1121323"/>
    <lineage>
        <taxon>Bacteria</taxon>
        <taxon>Bacillati</taxon>
        <taxon>Bacillota</taxon>
        <taxon>Clostridia</taxon>
        <taxon>Lachnospirales</taxon>
        <taxon>Anaerotignaceae</taxon>
        <taxon>Anaerotignum</taxon>
    </lineage>
</organism>
<evidence type="ECO:0000256" key="5">
    <source>
        <dbReference type="PIRSR" id="PIRSR000097-2"/>
    </source>
</evidence>
<protein>
    <submittedName>
        <fullName evidence="8">Aldo/keto reductase</fullName>
    </submittedName>
</protein>
<feature type="domain" description="NADP-dependent oxidoreductase" evidence="7">
    <location>
        <begin position="16"/>
        <end position="260"/>
    </location>
</feature>
<evidence type="ECO:0000256" key="1">
    <source>
        <dbReference type="ARBA" id="ARBA00007905"/>
    </source>
</evidence>
<dbReference type="AlphaFoldDB" id="A0A1M6WQC5"/>
<dbReference type="OrthoDB" id="9804790at2"/>
<dbReference type="PROSITE" id="PS00062">
    <property type="entry name" value="ALDOKETO_REDUCTASE_2"/>
    <property type="match status" value="1"/>
</dbReference>
<evidence type="ECO:0000313" key="8">
    <source>
        <dbReference type="EMBL" id="SHK95927.1"/>
    </source>
</evidence>
<dbReference type="PRINTS" id="PR00069">
    <property type="entry name" value="ALDKETRDTASE"/>
</dbReference>
<evidence type="ECO:0000256" key="6">
    <source>
        <dbReference type="PIRSR" id="PIRSR000097-3"/>
    </source>
</evidence>
<accession>A0A1M6WQC5</accession>
<dbReference type="SUPFAM" id="SSF51430">
    <property type="entry name" value="NAD(P)-linked oxidoreductase"/>
    <property type="match status" value="1"/>
</dbReference>
<evidence type="ECO:0000256" key="3">
    <source>
        <dbReference type="ARBA" id="ARBA00023002"/>
    </source>
</evidence>
<feature type="active site" description="Proton donor" evidence="4">
    <location>
        <position position="48"/>
    </location>
</feature>
<evidence type="ECO:0000256" key="2">
    <source>
        <dbReference type="ARBA" id="ARBA00022857"/>
    </source>
</evidence>
<dbReference type="InterPro" id="IPR018170">
    <property type="entry name" value="Aldo/ket_reductase_CS"/>
</dbReference>
<dbReference type="EMBL" id="FRAH01000056">
    <property type="protein sequence ID" value="SHK95927.1"/>
    <property type="molecule type" value="Genomic_DNA"/>
</dbReference>
<dbReference type="PROSITE" id="PS00063">
    <property type="entry name" value="ALDOKETO_REDUCTASE_3"/>
    <property type="match status" value="1"/>
</dbReference>
<dbReference type="FunFam" id="3.20.20.100:FF:000015">
    <property type="entry name" value="Oxidoreductase, aldo/keto reductase family"/>
    <property type="match status" value="1"/>
</dbReference>
<reference evidence="8 9" key="1">
    <citation type="submission" date="2016-11" db="EMBL/GenBank/DDBJ databases">
        <authorList>
            <person name="Jaros S."/>
            <person name="Januszkiewicz K."/>
            <person name="Wedrychowicz H."/>
        </authorList>
    </citation>
    <scope>NUCLEOTIDE SEQUENCE [LARGE SCALE GENOMIC DNA]</scope>
    <source>
        <strain evidence="8 9">DSM 14214</strain>
    </source>
</reference>
<keyword evidence="3" id="KW-0560">Oxidoreductase</keyword>
<keyword evidence="9" id="KW-1185">Reference proteome</keyword>
<dbReference type="CDD" id="cd19071">
    <property type="entry name" value="AKR_AKR1-5-like"/>
    <property type="match status" value="1"/>
</dbReference>
<dbReference type="PANTHER" id="PTHR43827">
    <property type="entry name" value="2,5-DIKETO-D-GLUCONIC ACID REDUCTASE"/>
    <property type="match status" value="1"/>
</dbReference>
<feature type="site" description="Lowers pKa of active site Tyr" evidence="6">
    <location>
        <position position="73"/>
    </location>
</feature>
<dbReference type="InterPro" id="IPR023210">
    <property type="entry name" value="NADP_OxRdtase_dom"/>
</dbReference>
<dbReference type="Gene3D" id="3.20.20.100">
    <property type="entry name" value="NADP-dependent oxidoreductase domain"/>
    <property type="match status" value="1"/>
</dbReference>